<dbReference type="InterPro" id="IPR057634">
    <property type="entry name" value="PAH_ZNF598/HEL2"/>
</dbReference>
<dbReference type="PANTHER" id="PTHR22938:SF0">
    <property type="entry name" value="E3 UBIQUITIN-PROTEIN LIGASE ZNF598"/>
    <property type="match status" value="1"/>
</dbReference>
<evidence type="ECO:0000256" key="1">
    <source>
        <dbReference type="PROSITE-ProRule" id="PRU00175"/>
    </source>
</evidence>
<comment type="caution">
    <text evidence="4">The sequence shown here is derived from an EMBL/GenBank/DDBJ whole genome shotgun (WGS) entry which is preliminary data.</text>
</comment>
<dbReference type="InterPro" id="IPR056437">
    <property type="entry name" value="Znf-C2H2_ZNF598/HEL2"/>
</dbReference>
<keyword evidence="1" id="KW-0862">Zinc</keyword>
<keyword evidence="1" id="KW-0479">Metal-binding</keyword>
<dbReference type="PROSITE" id="PS00028">
    <property type="entry name" value="ZINC_FINGER_C2H2_1"/>
    <property type="match status" value="1"/>
</dbReference>
<dbReference type="EC" id="2.3.2.27" evidence="4"/>
<keyword evidence="4" id="KW-0808">Transferase</keyword>
<dbReference type="Pfam" id="PF23230">
    <property type="entry name" value="zf-C2H2_13"/>
    <property type="match status" value="1"/>
</dbReference>
<feature type="region of interest" description="Disordered" evidence="2">
    <location>
        <begin position="856"/>
        <end position="884"/>
    </location>
</feature>
<feature type="compositionally biased region" description="Low complexity" evidence="2">
    <location>
        <begin position="980"/>
        <end position="994"/>
    </location>
</feature>
<gene>
    <name evidence="4" type="ORF">BLNAU_13667</name>
</gene>
<dbReference type="PROSITE" id="PS50089">
    <property type="entry name" value="ZF_RING_2"/>
    <property type="match status" value="1"/>
</dbReference>
<feature type="compositionally biased region" description="Low complexity" evidence="2">
    <location>
        <begin position="706"/>
        <end position="718"/>
    </location>
</feature>
<accession>A0ABQ9XL84</accession>
<feature type="region of interest" description="Disordered" evidence="2">
    <location>
        <begin position="383"/>
        <end position="563"/>
    </location>
</feature>
<dbReference type="InterPro" id="IPR013087">
    <property type="entry name" value="Znf_C2H2_type"/>
</dbReference>
<reference evidence="4 5" key="1">
    <citation type="journal article" date="2022" name="bioRxiv">
        <title>Genomics of Preaxostyla Flagellates Illuminates Evolutionary Transitions and the Path Towards Mitochondrial Loss.</title>
        <authorList>
            <person name="Novak L.V.F."/>
            <person name="Treitli S.C."/>
            <person name="Pyrih J."/>
            <person name="Halakuc P."/>
            <person name="Pipaliya S.V."/>
            <person name="Vacek V."/>
            <person name="Brzon O."/>
            <person name="Soukal P."/>
            <person name="Eme L."/>
            <person name="Dacks J.B."/>
            <person name="Karnkowska A."/>
            <person name="Elias M."/>
            <person name="Hampl V."/>
        </authorList>
    </citation>
    <scope>NUCLEOTIDE SEQUENCE [LARGE SCALE GENOMIC DNA]</scope>
    <source>
        <strain evidence="4">NAU3</strain>
        <tissue evidence="4">Gut</tissue>
    </source>
</reference>
<organism evidence="4 5">
    <name type="scientific">Blattamonas nauphoetae</name>
    <dbReference type="NCBI Taxonomy" id="2049346"/>
    <lineage>
        <taxon>Eukaryota</taxon>
        <taxon>Metamonada</taxon>
        <taxon>Preaxostyla</taxon>
        <taxon>Oxymonadida</taxon>
        <taxon>Blattamonas</taxon>
    </lineage>
</organism>
<evidence type="ECO:0000259" key="3">
    <source>
        <dbReference type="PROSITE" id="PS50089"/>
    </source>
</evidence>
<feature type="compositionally biased region" description="Basic and acidic residues" evidence="2">
    <location>
        <begin position="933"/>
        <end position="956"/>
    </location>
</feature>
<dbReference type="Pfam" id="PF23202">
    <property type="entry name" value="PAH_ZNF598"/>
    <property type="match status" value="1"/>
</dbReference>
<evidence type="ECO:0000313" key="5">
    <source>
        <dbReference type="Proteomes" id="UP001281761"/>
    </source>
</evidence>
<name>A0ABQ9XL84_9EUKA</name>
<feature type="compositionally biased region" description="Basic and acidic residues" evidence="2">
    <location>
        <begin position="589"/>
        <end position="600"/>
    </location>
</feature>
<proteinExistence type="predicted"/>
<dbReference type="SMART" id="SM00355">
    <property type="entry name" value="ZnF_C2H2"/>
    <property type="match status" value="4"/>
</dbReference>
<feature type="compositionally biased region" description="Polar residues" evidence="2">
    <location>
        <begin position="438"/>
        <end position="453"/>
    </location>
</feature>
<protein>
    <submittedName>
        <fullName evidence="4">E3 ubiquitin-protein ligase hel2</fullName>
        <ecNumber evidence="4">2.3.2.27</ecNumber>
    </submittedName>
</protein>
<keyword evidence="1" id="KW-0863">Zinc-finger</keyword>
<feature type="compositionally biased region" description="Low complexity" evidence="2">
    <location>
        <begin position="505"/>
        <end position="526"/>
    </location>
</feature>
<dbReference type="PANTHER" id="PTHR22938">
    <property type="entry name" value="ZINC FINGER PROTEIN 598"/>
    <property type="match status" value="1"/>
</dbReference>
<feature type="region of interest" description="Disordered" evidence="2">
    <location>
        <begin position="904"/>
        <end position="1030"/>
    </location>
</feature>
<feature type="region of interest" description="Disordered" evidence="2">
    <location>
        <begin position="1"/>
        <end position="31"/>
    </location>
</feature>
<dbReference type="InterPro" id="IPR044288">
    <property type="entry name" value="ZNF598/HEL2"/>
</dbReference>
<dbReference type="InterPro" id="IPR001841">
    <property type="entry name" value="Znf_RING"/>
</dbReference>
<sequence length="1030" mass="116549">MSTPKKTFQKQYTPGAVHNQQSTEPEPDIQSLQAPIDDDAPICILCATPIVSFAIGKCNHNDVCSLCVYRLRRFMKSKSCPTCRCEQEAVVFSPNDEHSFQDYRASDFNTEQIDRTLGIFYADTDIQQKIANMNTPRCSLCKEQFPTIQLLQNHLNDVHHKEYCLLCVEKRPLFLSEQSLFTSKTIILHRQGKLQDDISGGHPYCNFCKSYHFDTESFRKHMNTAHEKCFICENAGKTDEYYPNYQTLQNHFRKMHFFCENENCVQNRYVVFASDLELLQHQAAVHGNVTPSNLVNSKDVRINHNAIHINLSLLQMNQPRGHRGRRREEEEPVTPQSFHNMFVDPSQLDPRSFPSLSDQAQSEFANNYHSVWKAGKINEELFPSLPGGTPVRSNPMSMRVKREVRRPRAPPQQPSGPVFPSLDDDDRTFSVPPAGRRVNQNTSLINSIPSSDPQPIFQPSDYRLPRKGNQLNNQFPELPGAKKSTENEIGIKKTTKKSKSTDPNSSFPSLSSSQPQSRQLPPQSNKSPPPKADPKPKPGPAFPTLPDTQPVEIKPKSKIIQPKPKVNEVFAHDMNWNTSFDNWVPIESQKGKDSEMMTKQERKKAKSKQNVITDDDWSSIPGHTEPRPKPKIESIDLSFPTLDEAKPVNLQPRAPQPSKKKNKENKKEEGMFPSLDTVQSTPPDPSPSQPPKSEKKKNKNKDKNKQPSQPSFLSQPSSHSPPPGVLAESDTEDSAIPPPAGLTEYLEEGELNDGGLLAALSSPTGESVEDRNNRVVRTLRGVISEGLDGDMVETVMSSFLSTCDEYRRHNMNASRFFSTFYGLFGEVGVESCFDDLVSLLPSPVLRTELQLAREEWEAERRETAVGRKEKRRQRQEDRDSWQIDFRTVGNQSQELFAPNHSQFAAQPKQKTQPAPNLANSTKKEFPGLPAKESLSDIMKKEEERKRADERRRKEQRQVPTLGTQAQFDSLDEVFSSSHAKPVPQTKPQPKQQTVLLSDVHSFPEIEKRTDKKNKKKKSGNGGEDEFPSLG</sequence>
<feature type="compositionally biased region" description="Polar residues" evidence="2">
    <location>
        <begin position="904"/>
        <end position="920"/>
    </location>
</feature>
<dbReference type="GO" id="GO:0061630">
    <property type="term" value="F:ubiquitin protein ligase activity"/>
    <property type="evidence" value="ECO:0007669"/>
    <property type="project" value="UniProtKB-EC"/>
</dbReference>
<feature type="domain" description="RING-type" evidence="3">
    <location>
        <begin position="43"/>
        <end position="84"/>
    </location>
</feature>
<feature type="compositionally biased region" description="Basic and acidic residues" evidence="2">
    <location>
        <begin position="624"/>
        <end position="634"/>
    </location>
</feature>
<keyword evidence="5" id="KW-1185">Reference proteome</keyword>
<feature type="compositionally biased region" description="Basic and acidic residues" evidence="2">
    <location>
        <begin position="856"/>
        <end position="867"/>
    </location>
</feature>
<evidence type="ECO:0000313" key="4">
    <source>
        <dbReference type="EMBL" id="KAK2951387.1"/>
    </source>
</evidence>
<dbReference type="Pfam" id="PF25447">
    <property type="entry name" value="RING_ZNF598"/>
    <property type="match status" value="1"/>
</dbReference>
<feature type="compositionally biased region" description="Polar residues" evidence="2">
    <location>
        <begin position="1"/>
        <end position="24"/>
    </location>
</feature>
<feature type="compositionally biased region" description="Pro residues" evidence="2">
    <location>
        <begin position="527"/>
        <end position="543"/>
    </location>
</feature>
<dbReference type="EMBL" id="JARBJD010000119">
    <property type="protein sequence ID" value="KAK2951387.1"/>
    <property type="molecule type" value="Genomic_DNA"/>
</dbReference>
<feature type="region of interest" description="Disordered" evidence="2">
    <location>
        <begin position="587"/>
        <end position="741"/>
    </location>
</feature>
<dbReference type="Proteomes" id="UP001281761">
    <property type="component" value="Unassembled WGS sequence"/>
</dbReference>
<feature type="compositionally biased region" description="Polar residues" evidence="2">
    <location>
        <begin position="957"/>
        <end position="967"/>
    </location>
</feature>
<keyword evidence="4" id="KW-0012">Acyltransferase</keyword>
<evidence type="ECO:0000256" key="2">
    <source>
        <dbReference type="SAM" id="MobiDB-lite"/>
    </source>
</evidence>